<organism evidence="2">
    <name type="scientific">Castor canadensis</name>
    <name type="common">American beaver</name>
    <dbReference type="NCBI Taxonomy" id="51338"/>
    <lineage>
        <taxon>Eukaryota</taxon>
        <taxon>Metazoa</taxon>
        <taxon>Chordata</taxon>
        <taxon>Craniata</taxon>
        <taxon>Vertebrata</taxon>
        <taxon>Euteleostomi</taxon>
        <taxon>Mammalia</taxon>
        <taxon>Eutheria</taxon>
        <taxon>Euarchontoglires</taxon>
        <taxon>Glires</taxon>
        <taxon>Rodentia</taxon>
        <taxon>Castorimorpha</taxon>
        <taxon>Castoridae</taxon>
        <taxon>Castor</taxon>
    </lineage>
</organism>
<protein>
    <submittedName>
        <fullName evidence="2">Uncharacterized protein</fullName>
    </submittedName>
</protein>
<dbReference type="PANTHER" id="PTHR43943">
    <property type="entry name" value="DEHYDROGENASE/REDUCTASE (SDR FAMILY) MEMBER 4"/>
    <property type="match status" value="1"/>
</dbReference>
<proteinExistence type="inferred from homology"/>
<evidence type="ECO:0000256" key="1">
    <source>
        <dbReference type="ARBA" id="ARBA00006484"/>
    </source>
</evidence>
<comment type="similarity">
    <text evidence="1">Belongs to the short-chain dehydrogenases/reductases (SDR) family.</text>
</comment>
<sequence length="159" mass="16840">IIPLYPSSPSSWIGFAMAPPLAQDGAHVVIGSRKQQNVDRAVAKLRGEGLSVVGTMCHVGKTEVTMVRSKGGTARDPGSLLWNTRASNPLVGSTLGSSEQVWDKVRSGEAHKGLVASLLSLCREGQSEDCVGLVSFLCSQDDRYITGENIMVAAFSPLL</sequence>
<accession>A0A8C0X3L8</accession>
<dbReference type="SUPFAM" id="SSF51735">
    <property type="entry name" value="NAD(P)-binding Rossmann-fold domains"/>
    <property type="match status" value="1"/>
</dbReference>
<dbReference type="PANTHER" id="PTHR43943:SF15">
    <property type="entry name" value="DEHYDROGENASE_REDUCTASE MEMBER 2"/>
    <property type="match status" value="1"/>
</dbReference>
<dbReference type="AlphaFoldDB" id="A0A8C0X3L8"/>
<dbReference type="GO" id="GO:0004090">
    <property type="term" value="F:carbonyl reductase (NADPH) activity"/>
    <property type="evidence" value="ECO:0007669"/>
    <property type="project" value="TreeGrafter"/>
</dbReference>
<reference evidence="2" key="1">
    <citation type="submission" date="2023-09" db="UniProtKB">
        <authorList>
            <consortium name="Ensembl"/>
        </authorList>
    </citation>
    <scope>IDENTIFICATION</scope>
</reference>
<dbReference type="Gene3D" id="3.40.50.720">
    <property type="entry name" value="NAD(P)-binding Rossmann-like Domain"/>
    <property type="match status" value="2"/>
</dbReference>
<dbReference type="InterPro" id="IPR036291">
    <property type="entry name" value="NAD(P)-bd_dom_sf"/>
</dbReference>
<name>A0A8C0X3L8_CASCN</name>
<evidence type="ECO:0000313" key="2">
    <source>
        <dbReference type="Ensembl" id="ENSCCNP00000019806.1"/>
    </source>
</evidence>
<dbReference type="Ensembl" id="ENSCCNT00000025638.1">
    <property type="protein sequence ID" value="ENSCCNP00000019806.1"/>
    <property type="gene ID" value="ENSCCNG00000019864.1"/>
</dbReference>